<dbReference type="RefSeq" id="WP_171319123.1">
    <property type="nucleotide sequence ID" value="NZ_JABFCY010000016.1"/>
</dbReference>
<keyword evidence="2" id="KW-0521">NADP</keyword>
<dbReference type="InterPro" id="IPR016161">
    <property type="entry name" value="Ald_DH/histidinol_DH"/>
</dbReference>
<feature type="domain" description="Aldehyde dehydrogenase" evidence="7">
    <location>
        <begin position="18"/>
        <end position="485"/>
    </location>
</feature>
<dbReference type="InterPro" id="IPR016162">
    <property type="entry name" value="Ald_DH_N"/>
</dbReference>
<keyword evidence="3 6" id="KW-0560">Oxidoreductase</keyword>
<dbReference type="GO" id="GO:0004030">
    <property type="term" value="F:aldehyde dehydrogenase [NAD(P)+] activity"/>
    <property type="evidence" value="ECO:0007669"/>
    <property type="project" value="UniProtKB-ARBA"/>
</dbReference>
<dbReference type="PROSITE" id="PS00070">
    <property type="entry name" value="ALDEHYDE_DEHYDR_CYS"/>
    <property type="match status" value="1"/>
</dbReference>
<dbReference type="Pfam" id="PF00171">
    <property type="entry name" value="Aldedh"/>
    <property type="match status" value="1"/>
</dbReference>
<dbReference type="InterPro" id="IPR029510">
    <property type="entry name" value="Ald_DH_CS_GLU"/>
</dbReference>
<dbReference type="FunFam" id="3.40.605.10:FF:000001">
    <property type="entry name" value="Aldehyde dehydrogenase 1"/>
    <property type="match status" value="1"/>
</dbReference>
<dbReference type="Gene3D" id="3.40.309.10">
    <property type="entry name" value="Aldehyde Dehydrogenase, Chain A, domain 2"/>
    <property type="match status" value="1"/>
</dbReference>
<sequence length="490" mass="51913">MTALPETVKSQAFINGAWSDAENNAVFDNLNPTTGSLLNKIAACSAGDVDRAVKAARAAFEKGSWNGLEPKERKRILLRFAGLVEENATELALLDSIDAGKPLWDCENLDLPDVVNNIRWYAEAIDKVFGKISPTGDGNLGLIVREAVGVVGMVLPWNFPAGTLSWKIGPALASGNSIVIKPAELASLSTLRIAELALEAGIPAGVFNVVPGLGHVTGKALGLHPDVDMLTFTGSTEVGRQFLRYSADSNLKKVVLECGGKSPQIIMDDVGDRIDLIAENLAGAAFWNMGQNCTCGSRILVHSSIKDAFLAALIKATDQWKVGQPTDRSTKLGPLIEASALKRVLDAIEMAKAQGAKVVAGGNQALLESGGWFVEATIIDDVKSGMAIAQDEIFGPVVAVLSFDTEEEAVRLANDTPYGLAATVFSNDINVAVRMARKVQAGTVAVNGYGEGDISTPFGGYKTSGFGGYDKGLEAFDQYTQLKTIWVTLV</sequence>
<dbReference type="InterPro" id="IPR016163">
    <property type="entry name" value="Ald_DH_C"/>
</dbReference>
<reference evidence="8 9" key="1">
    <citation type="submission" date="2020-05" db="EMBL/GenBank/DDBJ databases">
        <title>Draft Genome Sequence of Ochrobactrum soli Isolated from Stable Fly Gut.</title>
        <authorList>
            <person name="Pileggi M.T."/>
            <person name="Vazhakkala L.J."/>
            <person name="Wong C.N."/>
        </authorList>
    </citation>
    <scope>NUCLEOTIDE SEQUENCE [LARGE SCALE GENOMIC DNA]</scope>
    <source>
        <strain evidence="8 9">MTP-C0764</strain>
    </source>
</reference>
<keyword evidence="4" id="KW-0558">Oxidation</keyword>
<evidence type="ECO:0000259" key="7">
    <source>
        <dbReference type="Pfam" id="PF00171"/>
    </source>
</evidence>
<comment type="caution">
    <text evidence="8">The sequence shown here is derived from an EMBL/GenBank/DDBJ whole genome shotgun (WGS) entry which is preliminary data.</text>
</comment>
<feature type="active site" evidence="5">
    <location>
        <position position="257"/>
    </location>
</feature>
<dbReference type="SUPFAM" id="SSF53720">
    <property type="entry name" value="ALDH-like"/>
    <property type="match status" value="1"/>
</dbReference>
<dbReference type="PANTHER" id="PTHR11699">
    <property type="entry name" value="ALDEHYDE DEHYDROGENASE-RELATED"/>
    <property type="match status" value="1"/>
</dbReference>
<proteinExistence type="inferred from homology"/>
<evidence type="ECO:0000256" key="3">
    <source>
        <dbReference type="ARBA" id="ARBA00023002"/>
    </source>
</evidence>
<dbReference type="AlphaFoldDB" id="A0A849KRB3"/>
<keyword evidence="9" id="KW-1185">Reference proteome</keyword>
<dbReference type="Gene3D" id="3.40.605.10">
    <property type="entry name" value="Aldehyde Dehydrogenase, Chain A, domain 1"/>
    <property type="match status" value="1"/>
</dbReference>
<evidence type="ECO:0000256" key="1">
    <source>
        <dbReference type="ARBA" id="ARBA00009986"/>
    </source>
</evidence>
<evidence type="ECO:0000256" key="6">
    <source>
        <dbReference type="RuleBase" id="RU003345"/>
    </source>
</evidence>
<protein>
    <submittedName>
        <fullName evidence="8">Aldehyde dehydrogenase</fullName>
    </submittedName>
</protein>
<dbReference type="Proteomes" id="UP000574931">
    <property type="component" value="Unassembled WGS sequence"/>
</dbReference>
<dbReference type="InterPro" id="IPR015590">
    <property type="entry name" value="Aldehyde_DH_dom"/>
</dbReference>
<evidence type="ECO:0000313" key="9">
    <source>
        <dbReference type="Proteomes" id="UP000574931"/>
    </source>
</evidence>
<dbReference type="EMBL" id="JABFCY010000016">
    <property type="protein sequence ID" value="NNU62803.1"/>
    <property type="molecule type" value="Genomic_DNA"/>
</dbReference>
<organism evidence="8 9">
    <name type="scientific">Ochrobactrum soli</name>
    <dbReference type="NCBI Taxonomy" id="2448455"/>
    <lineage>
        <taxon>Bacteria</taxon>
        <taxon>Pseudomonadati</taxon>
        <taxon>Pseudomonadota</taxon>
        <taxon>Alphaproteobacteria</taxon>
        <taxon>Hyphomicrobiales</taxon>
        <taxon>Brucellaceae</taxon>
        <taxon>Brucella/Ochrobactrum group</taxon>
        <taxon>Ochrobactrum</taxon>
    </lineage>
</organism>
<evidence type="ECO:0000256" key="2">
    <source>
        <dbReference type="ARBA" id="ARBA00022857"/>
    </source>
</evidence>
<evidence type="ECO:0000256" key="5">
    <source>
        <dbReference type="PROSITE-ProRule" id="PRU10007"/>
    </source>
</evidence>
<dbReference type="PROSITE" id="PS00687">
    <property type="entry name" value="ALDEHYDE_DEHYDR_GLU"/>
    <property type="match status" value="1"/>
</dbReference>
<dbReference type="FunFam" id="3.40.309.10:FF:000012">
    <property type="entry name" value="Betaine aldehyde dehydrogenase"/>
    <property type="match status" value="1"/>
</dbReference>
<comment type="similarity">
    <text evidence="1 6">Belongs to the aldehyde dehydrogenase family.</text>
</comment>
<evidence type="ECO:0000256" key="4">
    <source>
        <dbReference type="ARBA" id="ARBA00023097"/>
    </source>
</evidence>
<name>A0A849KRB3_9HYPH</name>
<dbReference type="CDD" id="cd07112">
    <property type="entry name" value="ALDH_GABALDH-PuuC"/>
    <property type="match status" value="1"/>
</dbReference>
<dbReference type="InterPro" id="IPR016160">
    <property type="entry name" value="Ald_DH_CS_CYS"/>
</dbReference>
<accession>A0A849KRB3</accession>
<evidence type="ECO:0000313" key="8">
    <source>
        <dbReference type="EMBL" id="NNU62803.1"/>
    </source>
</evidence>
<gene>
    <name evidence="8" type="ORF">HKX02_21425</name>
</gene>